<keyword evidence="2 4" id="KW-1133">Transmembrane helix</keyword>
<sequence length="220" mass="24235">MDHSHMDHGGMAHEAGMDMGGDRCNMNMLFTWDTTNLCIVFRQWHIRGPGSLVLSLLAIVAITAGYEALRAAARRYEDRSASSSSRQHGDGLLPKPNSSPTYHHDQQTQQQQQQHHQGENLVTETTPFLPTTGRNSNPGGSSSSHLLDDHPSHGHGQISQQARLVKSVLYGAQNFYAFMIMLLFMTYNGWVMLAVAVGAGVGYWFFGGAGTRSYKETACH</sequence>
<keyword evidence="4" id="KW-0186">Copper</keyword>
<keyword evidence="3 4" id="KW-0472">Membrane</keyword>
<dbReference type="GO" id="GO:0005375">
    <property type="term" value="F:copper ion transmembrane transporter activity"/>
    <property type="evidence" value="ECO:0007669"/>
    <property type="project" value="UniProtKB-UniRule"/>
</dbReference>
<proteinExistence type="inferred from homology"/>
<accession>A0A136JE21</accession>
<evidence type="ECO:0000313" key="7">
    <source>
        <dbReference type="Proteomes" id="UP000070501"/>
    </source>
</evidence>
<evidence type="ECO:0000313" key="6">
    <source>
        <dbReference type="EMBL" id="KXJ95415.1"/>
    </source>
</evidence>
<keyword evidence="4" id="KW-0187">Copper transport</keyword>
<feature type="compositionally biased region" description="Low complexity" evidence="5">
    <location>
        <begin position="135"/>
        <end position="145"/>
    </location>
</feature>
<feature type="compositionally biased region" description="Polar residues" evidence="5">
    <location>
        <begin position="120"/>
        <end position="134"/>
    </location>
</feature>
<name>A0A136JE21_9PEZI</name>
<dbReference type="STRING" id="196109.A0A136JE21"/>
<evidence type="ECO:0000256" key="2">
    <source>
        <dbReference type="ARBA" id="ARBA00022989"/>
    </source>
</evidence>
<gene>
    <name evidence="6" type="ORF">Micbo1qcDRAFT_157340</name>
</gene>
<feature type="transmembrane region" description="Helical" evidence="4">
    <location>
        <begin position="190"/>
        <end position="206"/>
    </location>
</feature>
<organism evidence="6 7">
    <name type="scientific">Microdochium bolleyi</name>
    <dbReference type="NCBI Taxonomy" id="196109"/>
    <lineage>
        <taxon>Eukaryota</taxon>
        <taxon>Fungi</taxon>
        <taxon>Dikarya</taxon>
        <taxon>Ascomycota</taxon>
        <taxon>Pezizomycotina</taxon>
        <taxon>Sordariomycetes</taxon>
        <taxon>Xylariomycetidae</taxon>
        <taxon>Xylariales</taxon>
        <taxon>Microdochiaceae</taxon>
        <taxon>Microdochium</taxon>
    </lineage>
</organism>
<reference evidence="7" key="1">
    <citation type="submission" date="2016-02" db="EMBL/GenBank/DDBJ databases">
        <title>Draft genome sequence of Microdochium bolleyi, a fungal endophyte of beachgrass.</title>
        <authorList>
            <consortium name="DOE Joint Genome Institute"/>
            <person name="David A.S."/>
            <person name="May G."/>
            <person name="Haridas S."/>
            <person name="Lim J."/>
            <person name="Wang M."/>
            <person name="Labutti K."/>
            <person name="Lipzen A."/>
            <person name="Barry K."/>
            <person name="Grigoriev I.V."/>
        </authorList>
    </citation>
    <scope>NUCLEOTIDE SEQUENCE [LARGE SCALE GENOMIC DNA]</scope>
    <source>
        <strain evidence="7">J235TASD1</strain>
    </source>
</reference>
<dbReference type="InterPro" id="IPR007274">
    <property type="entry name" value="Cop_transporter"/>
</dbReference>
<dbReference type="InParanoid" id="A0A136JE21"/>
<evidence type="ECO:0000256" key="1">
    <source>
        <dbReference type="ARBA" id="ARBA00022692"/>
    </source>
</evidence>
<keyword evidence="4" id="KW-0406">Ion transport</keyword>
<feature type="transmembrane region" description="Helical" evidence="4">
    <location>
        <begin position="167"/>
        <end position="184"/>
    </location>
</feature>
<evidence type="ECO:0000256" key="5">
    <source>
        <dbReference type="SAM" id="MobiDB-lite"/>
    </source>
</evidence>
<dbReference type="GO" id="GO:0016020">
    <property type="term" value="C:membrane"/>
    <property type="evidence" value="ECO:0007669"/>
    <property type="project" value="UniProtKB-SubCell"/>
</dbReference>
<keyword evidence="1 4" id="KW-0812">Transmembrane</keyword>
<dbReference type="OrthoDB" id="161814at2759"/>
<comment type="subcellular location">
    <subcellularLocation>
        <location evidence="4">Membrane</location>
        <topology evidence="4">Multi-pass membrane protein</topology>
    </subcellularLocation>
</comment>
<comment type="similarity">
    <text evidence="4">Belongs to the copper transporter (Ctr) (TC 1.A.56) family. SLC31A subfamily.</text>
</comment>
<feature type="region of interest" description="Disordered" evidence="5">
    <location>
        <begin position="78"/>
        <end position="158"/>
    </location>
</feature>
<evidence type="ECO:0000256" key="4">
    <source>
        <dbReference type="RuleBase" id="RU367022"/>
    </source>
</evidence>
<keyword evidence="4" id="KW-0813">Transport</keyword>
<dbReference type="PANTHER" id="PTHR12483:SF115">
    <property type="entry name" value="COPPER TRANSPORT PROTEIN"/>
    <property type="match status" value="1"/>
</dbReference>
<dbReference type="Proteomes" id="UP000070501">
    <property type="component" value="Unassembled WGS sequence"/>
</dbReference>
<dbReference type="PANTHER" id="PTHR12483">
    <property type="entry name" value="SOLUTE CARRIER FAMILY 31 COPPER TRANSPORTERS"/>
    <property type="match status" value="1"/>
</dbReference>
<dbReference type="FunCoup" id="A0A136JE21">
    <property type="interactions" value="503"/>
</dbReference>
<protein>
    <recommendedName>
        <fullName evidence="4">Copper transport protein</fullName>
    </recommendedName>
</protein>
<feature type="transmembrane region" description="Helical" evidence="4">
    <location>
        <begin position="50"/>
        <end position="69"/>
    </location>
</feature>
<dbReference type="AlphaFoldDB" id="A0A136JE21"/>
<dbReference type="EMBL" id="KQ964246">
    <property type="protein sequence ID" value="KXJ95415.1"/>
    <property type="molecule type" value="Genomic_DNA"/>
</dbReference>
<keyword evidence="7" id="KW-1185">Reference proteome</keyword>
<dbReference type="Pfam" id="PF04145">
    <property type="entry name" value="Ctr"/>
    <property type="match status" value="1"/>
</dbReference>
<evidence type="ECO:0000256" key="3">
    <source>
        <dbReference type="ARBA" id="ARBA00023136"/>
    </source>
</evidence>